<dbReference type="EMBL" id="OUUY01000061">
    <property type="protein sequence ID" value="SPQ00106.1"/>
    <property type="molecule type" value="Genomic_DNA"/>
</dbReference>
<name>A0A2U3QFA8_9BACT</name>
<protein>
    <submittedName>
        <fullName evidence="3">Sulfide dehydrogenase subunit alpha/Fd:NADP oxidoreductase subunit alpha</fullName>
        <ecNumber evidence="3">1.18.1.2</ecNumber>
        <ecNumber evidence="3">1.8.1.19</ecNumber>
    </submittedName>
</protein>
<accession>A0A2U3QFA8</accession>
<dbReference type="Gene3D" id="1.10.1060.10">
    <property type="entry name" value="Alpha-helical ferredoxin"/>
    <property type="match status" value="1"/>
</dbReference>
<proteinExistence type="predicted"/>
<dbReference type="Gene3D" id="3.50.50.60">
    <property type="entry name" value="FAD/NAD(P)-binding domain"/>
    <property type="match status" value="2"/>
</dbReference>
<dbReference type="EC" id="1.8.1.19" evidence="3"/>
<evidence type="ECO:0000313" key="3">
    <source>
        <dbReference type="EMBL" id="SPQ00106.1"/>
    </source>
</evidence>
<dbReference type="InterPro" id="IPR006004">
    <property type="entry name" value="SudA-like"/>
</dbReference>
<dbReference type="EC" id="1.18.1.2" evidence="3"/>
<reference evidence="4" key="1">
    <citation type="submission" date="2018-03" db="EMBL/GenBank/DDBJ databases">
        <authorList>
            <person name="Zecchin S."/>
        </authorList>
    </citation>
    <scope>NUCLEOTIDE SEQUENCE [LARGE SCALE GENOMIC DNA]</scope>
</reference>
<gene>
    <name evidence="3" type="primary">sudA</name>
    <name evidence="3" type="ORF">NBG4_170021</name>
</gene>
<dbReference type="SUPFAM" id="SSF46548">
    <property type="entry name" value="alpha-helical ferredoxin"/>
    <property type="match status" value="1"/>
</dbReference>
<dbReference type="OrthoDB" id="9803192at2"/>
<dbReference type="SUPFAM" id="SSF51971">
    <property type="entry name" value="Nucleotide-binding domain"/>
    <property type="match status" value="1"/>
</dbReference>
<dbReference type="GO" id="GO:0004324">
    <property type="term" value="F:ferredoxin-NADP+ reductase activity"/>
    <property type="evidence" value="ECO:0007669"/>
    <property type="project" value="UniProtKB-EC"/>
</dbReference>
<dbReference type="InterPro" id="IPR023753">
    <property type="entry name" value="FAD/NAD-binding_dom"/>
</dbReference>
<dbReference type="GO" id="GO:0051536">
    <property type="term" value="F:iron-sulfur cluster binding"/>
    <property type="evidence" value="ECO:0007669"/>
    <property type="project" value="InterPro"/>
</dbReference>
<keyword evidence="4" id="KW-1185">Reference proteome</keyword>
<evidence type="ECO:0000313" key="4">
    <source>
        <dbReference type="Proteomes" id="UP000245125"/>
    </source>
</evidence>
<dbReference type="InterPro" id="IPR009051">
    <property type="entry name" value="Helical_ferredxn"/>
</dbReference>
<dbReference type="InterPro" id="IPR036188">
    <property type="entry name" value="FAD/NAD-bd_sf"/>
</dbReference>
<feature type="domain" description="Dihydroprymidine dehydrogenase" evidence="2">
    <location>
        <begin position="22"/>
        <end position="132"/>
    </location>
</feature>
<dbReference type="PRINTS" id="PR00419">
    <property type="entry name" value="ADXRDTASE"/>
</dbReference>
<dbReference type="InterPro" id="IPR028261">
    <property type="entry name" value="DPD_II"/>
</dbReference>
<dbReference type="Pfam" id="PF07992">
    <property type="entry name" value="Pyr_redox_2"/>
    <property type="match status" value="1"/>
</dbReference>
<dbReference type="Proteomes" id="UP000245125">
    <property type="component" value="Unassembled WGS sequence"/>
</dbReference>
<evidence type="ECO:0000259" key="2">
    <source>
        <dbReference type="Pfam" id="PF14691"/>
    </source>
</evidence>
<dbReference type="Pfam" id="PF14691">
    <property type="entry name" value="Fer4_20"/>
    <property type="match status" value="1"/>
</dbReference>
<evidence type="ECO:0000259" key="1">
    <source>
        <dbReference type="Pfam" id="PF07992"/>
    </source>
</evidence>
<dbReference type="AlphaFoldDB" id="A0A2U3QFA8"/>
<feature type="domain" description="FAD/NAD(P)-binding" evidence="1">
    <location>
        <begin position="145"/>
        <end position="453"/>
    </location>
</feature>
<sequence length="467" mass="51522">MTDKQRKNIPRQEMREQDPLERIANFHEVPYGYSEEQAVNEALRCLQCKDPKCVSGCPVNVNIPWFTKLVTEGRFVEAARKIKETNPLPAVCGRVCRQEDQCEKFCLRGKKGKPVSIGSLERFVADFERENEEVSIPEIPKWTGKKVAVVGSGPAGLTVADDLLKRGHKVTIFEALHVPGGVLMYGIPEFRLPKKIVEAEIEYLKKMGAEIELNSVIGKIDTIDGLFSDGYDAVFVGTGAGLPIFLNLPGENLVGIYSANEYLTRVNLMRAYRFPEYDTPVLRGRRVVVIGGGNTALDSARTARRLCPEEVTVVYRRSLEEMPARAEEVRHGGEEGVKFRFLTAPLRFIGDREGRLKAMEFVRMELSAPDESGRRRPLPIAGSEFQMDVDVAIVAIGNDVNPLIQNTTPDIETGRGGNIVVESDSGATRKAGVFAGGDIVRGGATVILAMGDGRRAAASIHRHIMKE</sequence>
<keyword evidence="3" id="KW-0560">Oxidoreductase</keyword>
<dbReference type="NCBIfam" id="TIGR01316">
    <property type="entry name" value="gltA"/>
    <property type="match status" value="1"/>
</dbReference>
<dbReference type="PANTHER" id="PTHR42783:SF3">
    <property type="entry name" value="GLUTAMATE SYNTHASE [NADPH] SMALL CHAIN-RELATED"/>
    <property type="match status" value="1"/>
</dbReference>
<organism evidence="3 4">
    <name type="scientific">Candidatus Sulfobium mesophilum</name>
    <dbReference type="NCBI Taxonomy" id="2016548"/>
    <lineage>
        <taxon>Bacteria</taxon>
        <taxon>Pseudomonadati</taxon>
        <taxon>Nitrospirota</taxon>
        <taxon>Nitrospiria</taxon>
        <taxon>Nitrospirales</taxon>
        <taxon>Nitrospiraceae</taxon>
        <taxon>Candidatus Sulfobium</taxon>
    </lineage>
</organism>
<dbReference type="PANTHER" id="PTHR42783">
    <property type="entry name" value="GLUTAMATE SYNTHASE [NADPH] SMALL CHAIN"/>
    <property type="match status" value="1"/>
</dbReference>